<organism evidence="5 6">
    <name type="scientific">Chryseolinea soli</name>
    <dbReference type="NCBI Taxonomy" id="2321403"/>
    <lineage>
        <taxon>Bacteria</taxon>
        <taxon>Pseudomonadati</taxon>
        <taxon>Bacteroidota</taxon>
        <taxon>Cytophagia</taxon>
        <taxon>Cytophagales</taxon>
        <taxon>Fulvivirgaceae</taxon>
        <taxon>Chryseolinea</taxon>
    </lineage>
</organism>
<keyword evidence="3" id="KW-0812">Transmembrane</keyword>
<evidence type="ECO:0000256" key="3">
    <source>
        <dbReference type="SAM" id="Phobius"/>
    </source>
</evidence>
<dbReference type="PANTHER" id="PTHR23222">
    <property type="entry name" value="PROHIBITIN"/>
    <property type="match status" value="1"/>
</dbReference>
<keyword evidence="3" id="KW-1133">Transmembrane helix</keyword>
<dbReference type="KEGG" id="chk:D4L85_20505"/>
<evidence type="ECO:0000313" key="5">
    <source>
        <dbReference type="EMBL" id="AYB32814.1"/>
    </source>
</evidence>
<evidence type="ECO:0000256" key="2">
    <source>
        <dbReference type="ARBA" id="ARBA00023136"/>
    </source>
</evidence>
<dbReference type="OrthoDB" id="9792660at2"/>
<reference evidence="6" key="1">
    <citation type="submission" date="2018-09" db="EMBL/GenBank/DDBJ databases">
        <title>Chryseolinea sp. KIS68-18 isolated from soil.</title>
        <authorList>
            <person name="Weon H.-Y."/>
            <person name="Kwon S.-W."/>
            <person name="Lee S.A."/>
        </authorList>
    </citation>
    <scope>NUCLEOTIDE SEQUENCE [LARGE SCALE GENOMIC DNA]</scope>
    <source>
        <strain evidence="6">KIS68-18</strain>
    </source>
</reference>
<dbReference type="GO" id="GO:0016020">
    <property type="term" value="C:membrane"/>
    <property type="evidence" value="ECO:0007669"/>
    <property type="project" value="UniProtKB-SubCell"/>
</dbReference>
<dbReference type="GO" id="GO:0007005">
    <property type="term" value="P:mitochondrion organization"/>
    <property type="evidence" value="ECO:0007669"/>
    <property type="project" value="TreeGrafter"/>
</dbReference>
<dbReference type="Pfam" id="PF01145">
    <property type="entry name" value="Band_7"/>
    <property type="match status" value="1"/>
</dbReference>
<dbReference type="InterPro" id="IPR036013">
    <property type="entry name" value="Band_7/SPFH_dom_sf"/>
</dbReference>
<dbReference type="CDD" id="cd03401">
    <property type="entry name" value="SPFH_prohibitin"/>
    <property type="match status" value="1"/>
</dbReference>
<feature type="transmembrane region" description="Helical" evidence="3">
    <location>
        <begin position="7"/>
        <end position="29"/>
    </location>
</feature>
<comment type="subcellular location">
    <subcellularLocation>
        <location evidence="1">Membrane</location>
        <topology evidence="1">Single-pass membrane protein</topology>
    </subcellularLocation>
</comment>
<dbReference type="RefSeq" id="WP_119756062.1">
    <property type="nucleotide sequence ID" value="NZ_CP032382.1"/>
</dbReference>
<name>A0A385SP81_9BACT</name>
<dbReference type="EMBL" id="CP032382">
    <property type="protein sequence ID" value="AYB32814.1"/>
    <property type="molecule type" value="Genomic_DNA"/>
</dbReference>
<proteinExistence type="predicted"/>
<dbReference type="Gene3D" id="3.30.479.30">
    <property type="entry name" value="Band 7 domain"/>
    <property type="match status" value="1"/>
</dbReference>
<dbReference type="InterPro" id="IPR000163">
    <property type="entry name" value="Prohibitin"/>
</dbReference>
<accession>A0A385SP81</accession>
<evidence type="ECO:0000259" key="4">
    <source>
        <dbReference type="SMART" id="SM00244"/>
    </source>
</evidence>
<keyword evidence="2 3" id="KW-0472">Membrane</keyword>
<evidence type="ECO:0000256" key="1">
    <source>
        <dbReference type="ARBA" id="ARBA00004167"/>
    </source>
</evidence>
<feature type="domain" description="Band 7" evidence="4">
    <location>
        <begin position="26"/>
        <end position="190"/>
    </location>
</feature>
<dbReference type="SUPFAM" id="SSF117892">
    <property type="entry name" value="Band 7/SPFH domain"/>
    <property type="match status" value="1"/>
</dbReference>
<dbReference type="AlphaFoldDB" id="A0A385SP81"/>
<dbReference type="PANTHER" id="PTHR23222:SF1">
    <property type="entry name" value="PROHIBITIN-2"/>
    <property type="match status" value="1"/>
</dbReference>
<dbReference type="InterPro" id="IPR001107">
    <property type="entry name" value="Band_7"/>
</dbReference>
<evidence type="ECO:0000313" key="6">
    <source>
        <dbReference type="Proteomes" id="UP000266183"/>
    </source>
</evidence>
<dbReference type="SMART" id="SM00244">
    <property type="entry name" value="PHB"/>
    <property type="match status" value="1"/>
</dbReference>
<dbReference type="Proteomes" id="UP000266183">
    <property type="component" value="Chromosome"/>
</dbReference>
<sequence>MNNRKNVVYIVIGVILLIVLMSISSSIFYTIGPSERAIVFYKFGKGLDKDNVIEQGFHTKAPWNDLYVYSVNEMSSDENMDVLDKSGLSIHVDVTVRYNPMPDKIGFIQEKFTKNYVNVLVIPEVRSTVRQVMGRYTAEEIYSTKRAEVETAIRTETEKILQLNFVNAPAVLIRSILLPEQIKGAIENKLQQEQEALAYQFRLDKEKSEAERKRIAAEGESRANNIINNSLTNNLLKMRGIEATLELSKSPNAKVIVIGSGGDGMPLILGNN</sequence>
<keyword evidence="6" id="KW-1185">Reference proteome</keyword>
<protein>
    <submittedName>
        <fullName evidence="5">Prohibitin family protein</fullName>
    </submittedName>
</protein>
<gene>
    <name evidence="5" type="ORF">D4L85_20505</name>
</gene>